<dbReference type="GeneID" id="18814261"/>
<gene>
    <name evidence="1" type="ORF">SERLADRAFT_433911</name>
</gene>
<organism>
    <name type="scientific">Serpula lacrymans var. lacrymans (strain S7.9)</name>
    <name type="common">Dry rot fungus</name>
    <dbReference type="NCBI Taxonomy" id="578457"/>
    <lineage>
        <taxon>Eukaryota</taxon>
        <taxon>Fungi</taxon>
        <taxon>Dikarya</taxon>
        <taxon>Basidiomycota</taxon>
        <taxon>Agaricomycotina</taxon>
        <taxon>Agaricomycetes</taxon>
        <taxon>Agaricomycetidae</taxon>
        <taxon>Boletales</taxon>
        <taxon>Coniophorineae</taxon>
        <taxon>Serpulaceae</taxon>
        <taxon>Serpula</taxon>
    </lineage>
</organism>
<dbReference type="HOGENOM" id="CLU_085149_0_2_1"/>
<protein>
    <recommendedName>
        <fullName evidence="2">Reverse transcriptase Ty1/copia-type domain-containing protein</fullName>
    </recommendedName>
</protein>
<dbReference type="AlphaFoldDB" id="F8NIQ6"/>
<sequence>MLHDLKLPKSFWVDAMQMAAYITAHSPESGLHGKSPYEILFKRRVDPTLFCTFGCQAYALIPKDKQQGNQHVIFNEFGKVQKDDSTPWNTDPSTDYWEGLIPENAHYPDQNTLEEDDPNPWIQGPNELQMEPHLQVDILQAMEPYQHEDVLRVVGAPKQLRHPPQQSLQLRPEH</sequence>
<dbReference type="OrthoDB" id="2610795at2759"/>
<dbReference type="KEGG" id="sla:SERLADRAFT_433911"/>
<name>F8NIQ6_SERL9</name>
<proteinExistence type="predicted"/>
<evidence type="ECO:0008006" key="2">
    <source>
        <dbReference type="Google" id="ProtNLM"/>
    </source>
</evidence>
<dbReference type="RefSeq" id="XP_007314213.1">
    <property type="nucleotide sequence ID" value="XM_007314151.1"/>
</dbReference>
<dbReference type="EMBL" id="GL945429">
    <property type="protein sequence ID" value="EGO29971.1"/>
    <property type="molecule type" value="Genomic_DNA"/>
</dbReference>
<dbReference type="Proteomes" id="UP000008064">
    <property type="component" value="Unassembled WGS sequence"/>
</dbReference>
<accession>F8NIQ6</accession>
<reference evidence="1" key="1">
    <citation type="submission" date="2011-04" db="EMBL/GenBank/DDBJ databases">
        <title>Evolution of plant cell wall degrading machinery underlies the functional diversity of forest fungi.</title>
        <authorList>
            <consortium name="US DOE Joint Genome Institute (JGI-PGF)"/>
            <person name="Eastwood D.C."/>
            <person name="Floudas D."/>
            <person name="Binder M."/>
            <person name="Majcherczyk A."/>
            <person name="Schneider P."/>
            <person name="Aerts A."/>
            <person name="Asiegbu F.O."/>
            <person name="Baker S.E."/>
            <person name="Barry K."/>
            <person name="Bendiksby M."/>
            <person name="Blumentritt M."/>
            <person name="Coutinho P.M."/>
            <person name="Cullen D."/>
            <person name="Cullen D."/>
            <person name="Gathman A."/>
            <person name="Goodell B."/>
            <person name="Henrissat B."/>
            <person name="Ihrmark K."/>
            <person name="Kauserud H."/>
            <person name="Kohler A."/>
            <person name="LaButti K."/>
            <person name="Lapidus A."/>
            <person name="Lavin J.L."/>
            <person name="Lee Y.-H."/>
            <person name="Lindquist E."/>
            <person name="Lilly W."/>
            <person name="Lucas S."/>
            <person name="Morin E."/>
            <person name="Murat C."/>
            <person name="Oguiza J.A."/>
            <person name="Park J."/>
            <person name="Pisabarro A.G."/>
            <person name="Riley R."/>
            <person name="Rosling A."/>
            <person name="Salamov A."/>
            <person name="Schmidt O."/>
            <person name="Schmutz J."/>
            <person name="Skrede I."/>
            <person name="Stenlid J."/>
            <person name="Wiebenga A."/>
            <person name="Xie X."/>
            <person name="Kues U."/>
            <person name="Hibbett D.S."/>
            <person name="Hoffmeister D."/>
            <person name="Hogberg N."/>
            <person name="Martin F."/>
            <person name="Grigoriev I.V."/>
            <person name="Watkinson S.C."/>
        </authorList>
    </citation>
    <scope>NUCLEOTIDE SEQUENCE</scope>
    <source>
        <strain evidence="1">S7.9</strain>
    </source>
</reference>
<evidence type="ECO:0000313" key="1">
    <source>
        <dbReference type="EMBL" id="EGO29971.1"/>
    </source>
</evidence>